<feature type="chain" id="PRO_5002797774" description="DUF3108 domain-containing protein" evidence="1">
    <location>
        <begin position="21"/>
        <end position="308"/>
    </location>
</feature>
<dbReference type="eggNOG" id="COG3170">
    <property type="taxonomic scope" value="Bacteria"/>
</dbReference>
<sequence>MKNFLVLAICFLAFSPLSHGTEKWLVADDSLSAVDDSLTDADNEPDSSSSATLLPDSLLLPNPAYATFKFRHAPNHAFETGEVLKYRIKYGPVTAVNTEISVANDTVVRGHDCYQITYKASTLPFFDTFFKVRDLYQSFIDKKGIYPVRYTRQVEEGNYKSSNELEFFHERGQVWSRKRNKLFNIEPYTHDILSAYFYFRTLNLQKLKKGDVVTIKNFSDQKSYKLDIKIHRRDIIETELGIFRTIVVEPLVQGAGLFKSEGKIIIWMTDDENKIPLRISINVLVGSLYAEIIEISGLKNKKTAKLDW</sequence>
<dbReference type="Pfam" id="PF11306">
    <property type="entry name" value="DUF3108"/>
    <property type="match status" value="1"/>
</dbReference>
<evidence type="ECO:0008006" key="4">
    <source>
        <dbReference type="Google" id="ProtNLM"/>
    </source>
</evidence>
<organism evidence="2 3">
    <name type="scientific">Chloroherpeton thalassium (strain ATCC 35110 / GB-78)</name>
    <dbReference type="NCBI Taxonomy" id="517418"/>
    <lineage>
        <taxon>Bacteria</taxon>
        <taxon>Pseudomonadati</taxon>
        <taxon>Chlorobiota</taxon>
        <taxon>Chlorobiia</taxon>
        <taxon>Chlorobiales</taxon>
        <taxon>Chloroherpetonaceae</taxon>
        <taxon>Chloroherpeton</taxon>
    </lineage>
</organism>
<gene>
    <name evidence="2" type="ordered locus">Ctha_2483</name>
</gene>
<evidence type="ECO:0000313" key="3">
    <source>
        <dbReference type="Proteomes" id="UP000001208"/>
    </source>
</evidence>
<dbReference type="RefSeq" id="WP_012501014.1">
    <property type="nucleotide sequence ID" value="NC_011026.1"/>
</dbReference>
<dbReference type="EMBL" id="CP001100">
    <property type="protein sequence ID" value="ACF14932.1"/>
    <property type="molecule type" value="Genomic_DNA"/>
</dbReference>
<dbReference type="AlphaFoldDB" id="B3QXL7"/>
<reference evidence="2 3" key="1">
    <citation type="submission" date="2008-06" db="EMBL/GenBank/DDBJ databases">
        <title>Complete sequence of Chloroherpeton thalassium ATCC 35110.</title>
        <authorList>
            <consortium name="US DOE Joint Genome Institute"/>
            <person name="Lucas S."/>
            <person name="Copeland A."/>
            <person name="Lapidus A."/>
            <person name="Glavina del Rio T."/>
            <person name="Dalin E."/>
            <person name="Tice H."/>
            <person name="Bruce D."/>
            <person name="Goodwin L."/>
            <person name="Pitluck S."/>
            <person name="Schmutz J."/>
            <person name="Larimer F."/>
            <person name="Land M."/>
            <person name="Hauser L."/>
            <person name="Kyrpides N."/>
            <person name="Mikhailova N."/>
            <person name="Liu Z."/>
            <person name="Li T."/>
            <person name="Zhao F."/>
            <person name="Overmann J."/>
            <person name="Bryant D.A."/>
            <person name="Richardson P."/>
        </authorList>
    </citation>
    <scope>NUCLEOTIDE SEQUENCE [LARGE SCALE GENOMIC DNA]</scope>
    <source>
        <strain evidence="3">ATCC 35110 / GB-78</strain>
    </source>
</reference>
<evidence type="ECO:0000256" key="1">
    <source>
        <dbReference type="SAM" id="SignalP"/>
    </source>
</evidence>
<keyword evidence="1" id="KW-0732">Signal</keyword>
<dbReference type="KEGG" id="cts:Ctha_2483"/>
<dbReference type="Proteomes" id="UP000001208">
    <property type="component" value="Chromosome"/>
</dbReference>
<feature type="signal peptide" evidence="1">
    <location>
        <begin position="1"/>
        <end position="20"/>
    </location>
</feature>
<proteinExistence type="predicted"/>
<dbReference type="HOGENOM" id="CLU_073797_0_0_10"/>
<dbReference type="STRING" id="517418.Ctha_2483"/>
<keyword evidence="3" id="KW-1185">Reference proteome</keyword>
<dbReference type="InterPro" id="IPR021457">
    <property type="entry name" value="DUF3108"/>
</dbReference>
<evidence type="ECO:0000313" key="2">
    <source>
        <dbReference type="EMBL" id="ACF14932.1"/>
    </source>
</evidence>
<protein>
    <recommendedName>
        <fullName evidence="4">DUF3108 domain-containing protein</fullName>
    </recommendedName>
</protein>
<name>B3QXL7_CHLT3</name>
<accession>B3QXL7</accession>
<dbReference type="OrthoDB" id="9808473at2"/>